<sequence>MPKEYAYGVIPYKIKDGKIKILLCKSVKSYDKWGCLKGVQDKNETAKECAKREFFEESSIRVDIDDFEEYFSQKNESKDIGVWLINSKNVLNIDSFFYNDTLYKYLLSWENSKVKFFDIEDLPRIKKKQKKLIKEVKDFLRNKHRFH</sequence>
<reference evidence="3 4" key="1">
    <citation type="submission" date="2019-05" db="EMBL/GenBank/DDBJ databases">
        <title>Arcobacter sp. nov., isolated from sea sediment.</title>
        <authorList>
            <person name="Kim W."/>
        </authorList>
    </citation>
    <scope>NUCLEOTIDE SEQUENCE [LARGE SCALE GENOMIC DNA]</scope>
    <source>
        <strain evidence="3 4">CAU 1517</strain>
    </source>
</reference>
<gene>
    <name evidence="3" type="ORF">FDK22_01490</name>
</gene>
<feature type="domain" description="Nudix hydrolase" evidence="2">
    <location>
        <begin position="2"/>
        <end position="141"/>
    </location>
</feature>
<dbReference type="EMBL" id="VANU01000001">
    <property type="protein sequence ID" value="TLP40714.1"/>
    <property type="molecule type" value="Genomic_DNA"/>
</dbReference>
<keyword evidence="4" id="KW-1185">Reference proteome</keyword>
<dbReference type="InterPro" id="IPR051325">
    <property type="entry name" value="Nudix_hydrolase_domain"/>
</dbReference>
<dbReference type="InterPro" id="IPR015797">
    <property type="entry name" value="NUDIX_hydrolase-like_dom_sf"/>
</dbReference>
<dbReference type="Proteomes" id="UP000308901">
    <property type="component" value="Unassembled WGS sequence"/>
</dbReference>
<dbReference type="SUPFAM" id="SSF55811">
    <property type="entry name" value="Nudix"/>
    <property type="match status" value="1"/>
</dbReference>
<dbReference type="RefSeq" id="WP_138151041.1">
    <property type="nucleotide sequence ID" value="NZ_CBDDKQ010000002.1"/>
</dbReference>
<dbReference type="Pfam" id="PF00293">
    <property type="entry name" value="NUDIX"/>
    <property type="match status" value="1"/>
</dbReference>
<dbReference type="OrthoDB" id="5346898at2"/>
<accession>A0A5R8Y3N7</accession>
<dbReference type="GO" id="GO:0004081">
    <property type="term" value="F:bis(5'-nucleosyl)-tetraphosphatase (asymmetrical) activity"/>
    <property type="evidence" value="ECO:0007669"/>
    <property type="project" value="TreeGrafter"/>
</dbReference>
<comment type="caution">
    <text evidence="3">The sequence shown here is derived from an EMBL/GenBank/DDBJ whole genome shotgun (WGS) entry which is preliminary data.</text>
</comment>
<dbReference type="GO" id="GO:0006754">
    <property type="term" value="P:ATP biosynthetic process"/>
    <property type="evidence" value="ECO:0007669"/>
    <property type="project" value="TreeGrafter"/>
</dbReference>
<dbReference type="PROSITE" id="PS51462">
    <property type="entry name" value="NUDIX"/>
    <property type="match status" value="1"/>
</dbReference>
<dbReference type="PANTHER" id="PTHR21340:SF0">
    <property type="entry name" value="BIS(5'-NUCLEOSYL)-TETRAPHOSPHATASE [ASYMMETRICAL]"/>
    <property type="match status" value="1"/>
</dbReference>
<evidence type="ECO:0000313" key="4">
    <source>
        <dbReference type="Proteomes" id="UP000308901"/>
    </source>
</evidence>
<dbReference type="GO" id="GO:0006167">
    <property type="term" value="P:AMP biosynthetic process"/>
    <property type="evidence" value="ECO:0007669"/>
    <property type="project" value="TreeGrafter"/>
</dbReference>
<evidence type="ECO:0000259" key="2">
    <source>
        <dbReference type="PROSITE" id="PS51462"/>
    </source>
</evidence>
<dbReference type="PANTHER" id="PTHR21340">
    <property type="entry name" value="DIADENOSINE 5,5-P1,P4-TETRAPHOSPHATE PYROPHOSPHOHYDROLASE MUTT"/>
    <property type="match status" value="1"/>
</dbReference>
<keyword evidence="1" id="KW-0378">Hydrolase</keyword>
<proteinExistence type="predicted"/>
<protein>
    <submittedName>
        <fullName evidence="3">NUDIX domain-containing protein</fullName>
    </submittedName>
</protein>
<evidence type="ECO:0000256" key="1">
    <source>
        <dbReference type="ARBA" id="ARBA00022801"/>
    </source>
</evidence>
<name>A0A5R8Y3N7_9BACT</name>
<dbReference type="Gene3D" id="3.90.79.10">
    <property type="entry name" value="Nucleoside Triphosphate Pyrophosphohydrolase"/>
    <property type="match status" value="1"/>
</dbReference>
<organism evidence="3 4">
    <name type="scientific">Arcobacter arenosus</name>
    <dbReference type="NCBI Taxonomy" id="2576037"/>
    <lineage>
        <taxon>Bacteria</taxon>
        <taxon>Pseudomonadati</taxon>
        <taxon>Campylobacterota</taxon>
        <taxon>Epsilonproteobacteria</taxon>
        <taxon>Campylobacterales</taxon>
        <taxon>Arcobacteraceae</taxon>
        <taxon>Arcobacter</taxon>
    </lineage>
</organism>
<dbReference type="InterPro" id="IPR000086">
    <property type="entry name" value="NUDIX_hydrolase_dom"/>
</dbReference>
<evidence type="ECO:0000313" key="3">
    <source>
        <dbReference type="EMBL" id="TLP40714.1"/>
    </source>
</evidence>
<dbReference type="AlphaFoldDB" id="A0A5R8Y3N7"/>